<dbReference type="Proteomes" id="UP000887580">
    <property type="component" value="Unplaced"/>
</dbReference>
<protein>
    <submittedName>
        <fullName evidence="2">Uncharacterized protein</fullName>
    </submittedName>
</protein>
<reference evidence="2" key="1">
    <citation type="submission" date="2022-11" db="UniProtKB">
        <authorList>
            <consortium name="WormBaseParasite"/>
        </authorList>
    </citation>
    <scope>IDENTIFICATION</scope>
</reference>
<sequence length="104" mass="11878">MGISSQLLLLCVAITLERRFDIKDTLFSTVFFVISLYALYKSRNLKLEHFDPNLLFPQPPPQPVNYMPESDTESDWDSDSNVESDVDSAFSSDIQTESEIEPEI</sequence>
<evidence type="ECO:0000313" key="2">
    <source>
        <dbReference type="WBParaSite" id="PS1159_v2.g11118.t1"/>
    </source>
</evidence>
<accession>A0AC35EXY2</accession>
<organism evidence="1 2">
    <name type="scientific">Panagrolaimus sp. PS1159</name>
    <dbReference type="NCBI Taxonomy" id="55785"/>
    <lineage>
        <taxon>Eukaryota</taxon>
        <taxon>Metazoa</taxon>
        <taxon>Ecdysozoa</taxon>
        <taxon>Nematoda</taxon>
        <taxon>Chromadorea</taxon>
        <taxon>Rhabditida</taxon>
        <taxon>Tylenchina</taxon>
        <taxon>Panagrolaimomorpha</taxon>
        <taxon>Panagrolaimoidea</taxon>
        <taxon>Panagrolaimidae</taxon>
        <taxon>Panagrolaimus</taxon>
    </lineage>
</organism>
<proteinExistence type="predicted"/>
<name>A0AC35EXY2_9BILA</name>
<evidence type="ECO:0000313" key="1">
    <source>
        <dbReference type="Proteomes" id="UP000887580"/>
    </source>
</evidence>
<dbReference type="WBParaSite" id="PS1159_v2.g11118.t1">
    <property type="protein sequence ID" value="PS1159_v2.g11118.t1"/>
    <property type="gene ID" value="PS1159_v2.g11118"/>
</dbReference>